<accession>A0A166YKZ3</accession>
<evidence type="ECO:0000313" key="2">
    <source>
        <dbReference type="Proteomes" id="UP000243498"/>
    </source>
</evidence>
<protein>
    <submittedName>
        <fullName evidence="1">Uncharacterized protein</fullName>
    </submittedName>
</protein>
<evidence type="ECO:0000313" key="1">
    <source>
        <dbReference type="EMBL" id="OAA37017.1"/>
    </source>
</evidence>
<dbReference type="AlphaFoldDB" id="A0A166YKZ3"/>
<proteinExistence type="predicted"/>
<name>A0A166YKZ3_METRR</name>
<organism evidence="1 2">
    <name type="scientific">Metarhizium rileyi (strain RCEF 4871)</name>
    <name type="common">Nomuraea rileyi</name>
    <dbReference type="NCBI Taxonomy" id="1649241"/>
    <lineage>
        <taxon>Eukaryota</taxon>
        <taxon>Fungi</taxon>
        <taxon>Dikarya</taxon>
        <taxon>Ascomycota</taxon>
        <taxon>Pezizomycotina</taxon>
        <taxon>Sordariomycetes</taxon>
        <taxon>Hypocreomycetidae</taxon>
        <taxon>Hypocreales</taxon>
        <taxon>Clavicipitaceae</taxon>
        <taxon>Metarhizium</taxon>
    </lineage>
</organism>
<sequence length="230" mass="25989">MAFQFNSIVDSKKMYNLYQNCQGYETLVAKFWDARYTKDFPGDDWTYSTQQYVWIDTRNGYDKLDGLLEKYVDQNDTHLAVMVREDKEGSKSASEVEAQAIRYAKIMVEERQLEGLYIQTTLGRLFRTWYYDARTEQLGPLFGGPGYDIEQYVDAGTPLASQHWNQWLAVKGTPIRWKAPTLPSSAPIAYTYTAGGSASSAPVPPGGTELDVVWGTPKFNADGSRTDITP</sequence>
<gene>
    <name evidence="1" type="ORF">NOR_07293</name>
</gene>
<dbReference type="Proteomes" id="UP000243498">
    <property type="component" value="Unassembled WGS sequence"/>
</dbReference>
<dbReference type="OrthoDB" id="4937649at2759"/>
<dbReference type="EMBL" id="AZHC01000032">
    <property type="protein sequence ID" value="OAA37017.1"/>
    <property type="molecule type" value="Genomic_DNA"/>
</dbReference>
<reference evidence="1 2" key="1">
    <citation type="journal article" date="2016" name="Genome Biol. Evol.">
        <title>Divergent and convergent evolution of fungal pathogenicity.</title>
        <authorList>
            <person name="Shang Y."/>
            <person name="Xiao G."/>
            <person name="Zheng P."/>
            <person name="Cen K."/>
            <person name="Zhan S."/>
            <person name="Wang C."/>
        </authorList>
    </citation>
    <scope>NUCLEOTIDE SEQUENCE [LARGE SCALE GENOMIC DNA]</scope>
    <source>
        <strain evidence="1 2">RCEF 4871</strain>
    </source>
</reference>
<comment type="caution">
    <text evidence="1">The sequence shown here is derived from an EMBL/GenBank/DDBJ whole genome shotgun (WGS) entry which is preliminary data.</text>
</comment>
<keyword evidence="2" id="KW-1185">Reference proteome</keyword>
<dbReference type="OMA" id="IHEAKRE"/>